<feature type="region of interest" description="Disordered" evidence="1">
    <location>
        <begin position="1"/>
        <end position="69"/>
    </location>
</feature>
<evidence type="ECO:0000313" key="2">
    <source>
        <dbReference type="EMBL" id="AAY59175.1"/>
    </source>
</evidence>
<feature type="compositionally biased region" description="Low complexity" evidence="1">
    <location>
        <begin position="1"/>
        <end position="11"/>
    </location>
</feature>
<reference evidence="2 3" key="1">
    <citation type="journal article" date="2004" name="Proc. Natl. Acad. Sci. U.S.A.">
        <title>Structural flexibility in the Burkholderia mallei genome.</title>
        <authorList>
            <person name="Nierman W.C."/>
            <person name="DeShazer D."/>
            <person name="Kim H.S."/>
            <person name="Tettelin H."/>
            <person name="Nelson K.E."/>
            <person name="Feldblyum T."/>
            <person name="Ulrich R.L."/>
            <person name="Ronning C.M."/>
            <person name="Brinkac L.M."/>
            <person name="Daugherty S.C."/>
            <person name="Davidsen T.D."/>
            <person name="Deboy R.T."/>
            <person name="Dimitrov G."/>
            <person name="Dodson R.J."/>
            <person name="Durkin A.S."/>
            <person name="Gwinn M.L."/>
            <person name="Haft D.H."/>
            <person name="Khouri H."/>
            <person name="Kolonay J.F."/>
            <person name="Madupu R."/>
            <person name="Mohammoud Y."/>
            <person name="Nelson W.C."/>
            <person name="Radune D."/>
            <person name="Romero C.M."/>
            <person name="Sarria S."/>
            <person name="Selengut J."/>
            <person name="Shamblin C."/>
            <person name="Sullivan S.A."/>
            <person name="White O."/>
            <person name="Yu Y."/>
            <person name="Zafar N."/>
            <person name="Zhou L."/>
            <person name="Fraser C.M."/>
        </authorList>
    </citation>
    <scope>NUCLEOTIDE SEQUENCE [LARGE SCALE GENOMIC DNA]</scope>
    <source>
        <strain evidence="2 3">ATCC 23344</strain>
    </source>
</reference>
<dbReference type="KEGG" id="bma:BMAA1595"/>
<gene>
    <name evidence="2" type="ordered locus">BMAA1595</name>
</gene>
<organism evidence="2 3">
    <name type="scientific">Burkholderia mallei (strain ATCC 23344)</name>
    <dbReference type="NCBI Taxonomy" id="243160"/>
    <lineage>
        <taxon>Bacteria</taxon>
        <taxon>Pseudomonadati</taxon>
        <taxon>Pseudomonadota</taxon>
        <taxon>Betaproteobacteria</taxon>
        <taxon>Burkholderiales</taxon>
        <taxon>Burkholderiaceae</taxon>
        <taxon>Burkholderia</taxon>
        <taxon>pseudomallei group</taxon>
    </lineage>
</organism>
<proteinExistence type="predicted"/>
<accession>A0A0H2XF30</accession>
<evidence type="ECO:0000313" key="3">
    <source>
        <dbReference type="Proteomes" id="UP000006693"/>
    </source>
</evidence>
<sequence>MRPDGARSVFSPRRRARRDPFHLSQVKPGGSGCTQYATGRMDARRRARRRDRNGAMRWNTGTSIVDGGG</sequence>
<dbReference type="EMBL" id="CP000011">
    <property type="protein sequence ID" value="AAY59175.1"/>
    <property type="molecule type" value="Genomic_DNA"/>
</dbReference>
<keyword evidence="3" id="KW-1185">Reference proteome</keyword>
<name>A0A0H2XF30_BURMA</name>
<dbReference type="Proteomes" id="UP000006693">
    <property type="component" value="Chromosome 2"/>
</dbReference>
<protein>
    <submittedName>
        <fullName evidence="2">Uncharacterized protein</fullName>
    </submittedName>
</protein>
<evidence type="ECO:0000256" key="1">
    <source>
        <dbReference type="SAM" id="MobiDB-lite"/>
    </source>
</evidence>
<dbReference type="AlphaFoldDB" id="A0A0H2XF30"/>
<dbReference type="HOGENOM" id="CLU_203733_0_0_4"/>